<evidence type="ECO:0000313" key="3">
    <source>
        <dbReference type="Proteomes" id="UP000887577"/>
    </source>
</evidence>
<dbReference type="AlphaFoldDB" id="A0A914Z6U4"/>
<evidence type="ECO:0000259" key="2">
    <source>
        <dbReference type="PROSITE" id="PS51925"/>
    </source>
</evidence>
<reference evidence="4" key="1">
    <citation type="submission" date="2022-11" db="UniProtKB">
        <authorList>
            <consortium name="WormBaseParasite"/>
        </authorList>
    </citation>
    <scope>IDENTIFICATION</scope>
</reference>
<dbReference type="WBParaSite" id="PSU_v2.g7628.t1">
    <property type="protein sequence ID" value="PSU_v2.g7628.t1"/>
    <property type="gene ID" value="PSU_v2.g7628"/>
</dbReference>
<feature type="compositionally biased region" description="Low complexity" evidence="1">
    <location>
        <begin position="1"/>
        <end position="32"/>
    </location>
</feature>
<feature type="compositionally biased region" description="Polar residues" evidence="1">
    <location>
        <begin position="33"/>
        <end position="43"/>
    </location>
</feature>
<dbReference type="PROSITE" id="PS51925">
    <property type="entry name" value="SWIB_MDM2"/>
    <property type="match status" value="1"/>
</dbReference>
<dbReference type="InterPro" id="IPR019835">
    <property type="entry name" value="SWIB_domain"/>
</dbReference>
<dbReference type="Gene3D" id="1.10.245.10">
    <property type="entry name" value="SWIB/MDM2 domain"/>
    <property type="match status" value="1"/>
</dbReference>
<evidence type="ECO:0000256" key="1">
    <source>
        <dbReference type="SAM" id="MobiDB-lite"/>
    </source>
</evidence>
<protein>
    <submittedName>
        <fullName evidence="4">DM2 domain-containing protein</fullName>
    </submittedName>
</protein>
<accession>A0A914Z6U4</accession>
<feature type="region of interest" description="Disordered" evidence="1">
    <location>
        <begin position="1"/>
        <end position="63"/>
    </location>
</feature>
<evidence type="ECO:0000313" key="4">
    <source>
        <dbReference type="WBParaSite" id="PSU_v2.g7628.t1"/>
    </source>
</evidence>
<sequence>MRPPARSRGSRSGAATNQHQQQQQISNHNQKQGPSSAGFRQNTLSLPPLPPHRPPPTEDKENATPKIKEHNLTLPANIIDMFDEAKQYQQLLDLEHQIDQKIMLRRIKNESLIKQPLIISKRIRIFVSHVYHRLHSATQIPKWELRIEGRLTDDCSPSDPTLPPSHQSTLEKLISNKTNKRFSDFFSIVSVELDPTLYGTTQNVIVWKRDPASPTDGCVIARNGDSDIPIRIRFWRYNDPQKYKIHPYVAKILGLAYGTKTSFVEALFLYVKTHKLQDPHAMEWINCDYHFQLIFGVARLKINELSLRIQSFFLQFDPIVIEHTIRVADDVKPMIACYEFDVEISETFHSQTTSFLESFEKTINNDNLKISNIISRIKRSKELYDATTRFANDPANALHDIIKSQSADLQTMKETFSGREPSKHFEYYLHPNMKEGVDRYLFNKVAQKRAELETNLCVKK</sequence>
<dbReference type="SUPFAM" id="SSF47592">
    <property type="entry name" value="SWIB/MDM2 domain"/>
    <property type="match status" value="1"/>
</dbReference>
<proteinExistence type="predicted"/>
<dbReference type="InterPro" id="IPR036885">
    <property type="entry name" value="SWIB_MDM2_dom_sf"/>
</dbReference>
<name>A0A914Z6U4_9BILA</name>
<dbReference type="PANTHER" id="PTHR13844">
    <property type="entry name" value="SWI/SNF-RELATED MATRIX-ASSOCIATED ACTIN-DEPENDENT REGULATOR OF CHROMATIN SUBFAMILY D"/>
    <property type="match status" value="1"/>
</dbReference>
<dbReference type="SMART" id="SM00151">
    <property type="entry name" value="SWIB"/>
    <property type="match status" value="1"/>
</dbReference>
<feature type="domain" description="DM2" evidence="2">
    <location>
        <begin position="238"/>
        <end position="315"/>
    </location>
</feature>
<dbReference type="Pfam" id="PF02201">
    <property type="entry name" value="SWIB"/>
    <property type="match status" value="1"/>
</dbReference>
<dbReference type="Proteomes" id="UP000887577">
    <property type="component" value="Unplaced"/>
</dbReference>
<dbReference type="InterPro" id="IPR003121">
    <property type="entry name" value="SWIB_MDM2_domain"/>
</dbReference>
<organism evidence="3 4">
    <name type="scientific">Panagrolaimus superbus</name>
    <dbReference type="NCBI Taxonomy" id="310955"/>
    <lineage>
        <taxon>Eukaryota</taxon>
        <taxon>Metazoa</taxon>
        <taxon>Ecdysozoa</taxon>
        <taxon>Nematoda</taxon>
        <taxon>Chromadorea</taxon>
        <taxon>Rhabditida</taxon>
        <taxon>Tylenchina</taxon>
        <taxon>Panagrolaimomorpha</taxon>
        <taxon>Panagrolaimoidea</taxon>
        <taxon>Panagrolaimidae</taxon>
        <taxon>Panagrolaimus</taxon>
    </lineage>
</organism>
<keyword evidence="3" id="KW-1185">Reference proteome</keyword>